<dbReference type="GO" id="GO:0016491">
    <property type="term" value="F:oxidoreductase activity"/>
    <property type="evidence" value="ECO:0007669"/>
    <property type="project" value="UniProtKB-KW"/>
</dbReference>
<dbReference type="PANTHER" id="PTHR43477">
    <property type="entry name" value="DIHYDROANTICAPSIN 7-DEHYDROGENASE"/>
    <property type="match status" value="1"/>
</dbReference>
<evidence type="ECO:0000313" key="3">
    <source>
        <dbReference type="EMBL" id="MFI6497993.1"/>
    </source>
</evidence>
<reference evidence="3 4" key="1">
    <citation type="submission" date="2024-10" db="EMBL/GenBank/DDBJ databases">
        <title>The Natural Products Discovery Center: Release of the First 8490 Sequenced Strains for Exploring Actinobacteria Biosynthetic Diversity.</title>
        <authorList>
            <person name="Kalkreuter E."/>
            <person name="Kautsar S.A."/>
            <person name="Yang D."/>
            <person name="Bader C.D."/>
            <person name="Teijaro C.N."/>
            <person name="Fluegel L."/>
            <person name="Davis C.M."/>
            <person name="Simpson J.R."/>
            <person name="Lauterbach L."/>
            <person name="Steele A.D."/>
            <person name="Gui C."/>
            <person name="Meng S."/>
            <person name="Li G."/>
            <person name="Viehrig K."/>
            <person name="Ye F."/>
            <person name="Su P."/>
            <person name="Kiefer A.F."/>
            <person name="Nichols A."/>
            <person name="Cepeda A.J."/>
            <person name="Yan W."/>
            <person name="Fan B."/>
            <person name="Jiang Y."/>
            <person name="Adhikari A."/>
            <person name="Zheng C.-J."/>
            <person name="Schuster L."/>
            <person name="Cowan T.M."/>
            <person name="Smanski M.J."/>
            <person name="Chevrette M.G."/>
            <person name="De Carvalho L.P.S."/>
            <person name="Shen B."/>
        </authorList>
    </citation>
    <scope>NUCLEOTIDE SEQUENCE [LARGE SCALE GENOMIC DNA]</scope>
    <source>
        <strain evidence="3 4">NPDC050545</strain>
    </source>
</reference>
<dbReference type="PANTHER" id="PTHR43477:SF1">
    <property type="entry name" value="DIHYDROANTICAPSIN 7-DEHYDROGENASE"/>
    <property type="match status" value="1"/>
</dbReference>
<dbReference type="InterPro" id="IPR036291">
    <property type="entry name" value="NAD(P)-bd_dom_sf"/>
</dbReference>
<keyword evidence="4" id="KW-1185">Reference proteome</keyword>
<dbReference type="EMBL" id="JBITGY010000003">
    <property type="protein sequence ID" value="MFI6497993.1"/>
    <property type="molecule type" value="Genomic_DNA"/>
</dbReference>
<comment type="similarity">
    <text evidence="1">Belongs to the short-chain dehydrogenases/reductases (SDR) family.</text>
</comment>
<dbReference type="Pfam" id="PF13561">
    <property type="entry name" value="adh_short_C2"/>
    <property type="match status" value="1"/>
</dbReference>
<evidence type="ECO:0000256" key="2">
    <source>
        <dbReference type="ARBA" id="ARBA00023002"/>
    </source>
</evidence>
<dbReference type="InterPro" id="IPR020904">
    <property type="entry name" value="Sc_DH/Rdtase_CS"/>
</dbReference>
<dbReference type="EC" id="1.1.1.-" evidence="3"/>
<dbReference type="PRINTS" id="PR00081">
    <property type="entry name" value="GDHRDH"/>
</dbReference>
<dbReference type="PROSITE" id="PS00061">
    <property type="entry name" value="ADH_SHORT"/>
    <property type="match status" value="1"/>
</dbReference>
<dbReference type="RefSeq" id="WP_397081254.1">
    <property type="nucleotide sequence ID" value="NZ_JBITGY010000003.1"/>
</dbReference>
<sequence length="246" mass="25184">MSGHTGKKAVVVGGTHGIGLAVVRALAQAGAEVLATGRDVAALQEISPAVHALRSDVTDMADIERLGRAAAERLGRVDFVFVNVGTAAIEPFEAVTEESYDRSFAVNAKGPFFVAQRLAGLIADGGSIVFTTSVAETGGGSVFTAYSGAKAAIGAMARCAAAALLPRGIRVNIVSPGFVRTPTMGIEASERDRVAFGNMGDELTPMKRHGHVDEVAAAVLFLAFDATFTTGATLTVDGGARHLAAS</sequence>
<keyword evidence="2 3" id="KW-0560">Oxidoreductase</keyword>
<evidence type="ECO:0000313" key="4">
    <source>
        <dbReference type="Proteomes" id="UP001612741"/>
    </source>
</evidence>
<proteinExistence type="inferred from homology"/>
<gene>
    <name evidence="3" type="ORF">ACIBG2_11435</name>
</gene>
<organism evidence="3 4">
    <name type="scientific">Nonomuraea typhae</name>
    <dbReference type="NCBI Taxonomy" id="2603600"/>
    <lineage>
        <taxon>Bacteria</taxon>
        <taxon>Bacillati</taxon>
        <taxon>Actinomycetota</taxon>
        <taxon>Actinomycetes</taxon>
        <taxon>Streptosporangiales</taxon>
        <taxon>Streptosporangiaceae</taxon>
        <taxon>Nonomuraea</taxon>
    </lineage>
</organism>
<dbReference type="CDD" id="cd05233">
    <property type="entry name" value="SDR_c"/>
    <property type="match status" value="1"/>
</dbReference>
<dbReference type="Proteomes" id="UP001612741">
    <property type="component" value="Unassembled WGS sequence"/>
</dbReference>
<dbReference type="SUPFAM" id="SSF51735">
    <property type="entry name" value="NAD(P)-binding Rossmann-fold domains"/>
    <property type="match status" value="1"/>
</dbReference>
<evidence type="ECO:0000256" key="1">
    <source>
        <dbReference type="ARBA" id="ARBA00006484"/>
    </source>
</evidence>
<dbReference type="InterPro" id="IPR002347">
    <property type="entry name" value="SDR_fam"/>
</dbReference>
<protein>
    <submittedName>
        <fullName evidence="3">SDR family NAD(P)-dependent oxidoreductase</fullName>
        <ecNumber evidence="3">1.1.1.-</ecNumber>
    </submittedName>
</protein>
<name>A0ABW7YQ01_9ACTN</name>
<dbReference type="InterPro" id="IPR051122">
    <property type="entry name" value="SDR_DHRS6-like"/>
</dbReference>
<comment type="caution">
    <text evidence="3">The sequence shown here is derived from an EMBL/GenBank/DDBJ whole genome shotgun (WGS) entry which is preliminary data.</text>
</comment>
<accession>A0ABW7YQ01</accession>
<dbReference type="Gene3D" id="3.40.50.720">
    <property type="entry name" value="NAD(P)-binding Rossmann-like Domain"/>
    <property type="match status" value="1"/>
</dbReference>